<dbReference type="FunFam" id="3.40.50.300:FF:001091">
    <property type="entry name" value="Probable disease resistance protein At1g61300"/>
    <property type="match status" value="1"/>
</dbReference>
<reference evidence="11 12" key="1">
    <citation type="submission" date="2024-08" db="EMBL/GenBank/DDBJ databases">
        <title>Insights into the chromosomal genome structure of Flemingia macrophylla.</title>
        <authorList>
            <person name="Ding Y."/>
            <person name="Zhao Y."/>
            <person name="Bi W."/>
            <person name="Wu M."/>
            <person name="Zhao G."/>
            <person name="Gong Y."/>
            <person name="Li W."/>
            <person name="Zhang P."/>
        </authorList>
    </citation>
    <scope>NUCLEOTIDE SEQUENCE [LARGE SCALE GENOMIC DNA]</scope>
    <source>
        <strain evidence="11">DYQJB</strain>
        <tissue evidence="11">Leaf</tissue>
    </source>
</reference>
<feature type="domain" description="Disease resistance R13L4/SHOC-2-like LRR" evidence="9">
    <location>
        <begin position="903"/>
        <end position="1080"/>
    </location>
</feature>
<dbReference type="Pfam" id="PF00931">
    <property type="entry name" value="NB-ARC"/>
    <property type="match status" value="1"/>
</dbReference>
<evidence type="ECO:0000259" key="10">
    <source>
        <dbReference type="Pfam" id="PF25019"/>
    </source>
</evidence>
<dbReference type="SUPFAM" id="SSF52540">
    <property type="entry name" value="P-loop containing nucleoside triphosphate hydrolases"/>
    <property type="match status" value="1"/>
</dbReference>
<feature type="domain" description="NB-ARC" evidence="6">
    <location>
        <begin position="160"/>
        <end position="327"/>
    </location>
</feature>
<dbReference type="PANTHER" id="PTHR36766:SF42">
    <property type="entry name" value="NB-ARC DOMAIN DISEASE RESISTANCE PROTEIN"/>
    <property type="match status" value="1"/>
</dbReference>
<evidence type="ECO:0000256" key="3">
    <source>
        <dbReference type="ARBA" id="ARBA00022741"/>
    </source>
</evidence>
<dbReference type="Pfam" id="PF23598">
    <property type="entry name" value="LRR_14"/>
    <property type="match status" value="1"/>
</dbReference>
<proteinExistence type="predicted"/>
<keyword evidence="12" id="KW-1185">Reference proteome</keyword>
<dbReference type="InterPro" id="IPR038005">
    <property type="entry name" value="RX-like_CC"/>
</dbReference>
<protein>
    <submittedName>
        <fullName evidence="11">Uncharacterized protein</fullName>
    </submittedName>
</protein>
<dbReference type="Pfam" id="PF25019">
    <property type="entry name" value="LRR_R13L1-DRL21"/>
    <property type="match status" value="1"/>
</dbReference>
<keyword evidence="1" id="KW-0433">Leucine-rich repeat</keyword>
<organism evidence="11 12">
    <name type="scientific">Flemingia macrophylla</name>
    <dbReference type="NCBI Taxonomy" id="520843"/>
    <lineage>
        <taxon>Eukaryota</taxon>
        <taxon>Viridiplantae</taxon>
        <taxon>Streptophyta</taxon>
        <taxon>Embryophyta</taxon>
        <taxon>Tracheophyta</taxon>
        <taxon>Spermatophyta</taxon>
        <taxon>Magnoliopsida</taxon>
        <taxon>eudicotyledons</taxon>
        <taxon>Gunneridae</taxon>
        <taxon>Pentapetalae</taxon>
        <taxon>rosids</taxon>
        <taxon>fabids</taxon>
        <taxon>Fabales</taxon>
        <taxon>Fabaceae</taxon>
        <taxon>Papilionoideae</taxon>
        <taxon>50 kb inversion clade</taxon>
        <taxon>NPAAA clade</taxon>
        <taxon>indigoferoid/millettioid clade</taxon>
        <taxon>Phaseoleae</taxon>
        <taxon>Flemingia</taxon>
    </lineage>
</organism>
<dbReference type="PRINTS" id="PR00364">
    <property type="entry name" value="DISEASERSIST"/>
</dbReference>
<keyword evidence="5" id="KW-0067">ATP-binding</keyword>
<evidence type="ECO:0000259" key="8">
    <source>
        <dbReference type="Pfam" id="PF23559"/>
    </source>
</evidence>
<evidence type="ECO:0000256" key="2">
    <source>
        <dbReference type="ARBA" id="ARBA00022737"/>
    </source>
</evidence>
<dbReference type="Pfam" id="PF23559">
    <property type="entry name" value="WHD_DRP"/>
    <property type="match status" value="1"/>
</dbReference>
<dbReference type="InterPro" id="IPR036388">
    <property type="entry name" value="WH-like_DNA-bd_sf"/>
</dbReference>
<evidence type="ECO:0000313" key="11">
    <source>
        <dbReference type="EMBL" id="KAL2348836.1"/>
    </source>
</evidence>
<dbReference type="InterPro" id="IPR056789">
    <property type="entry name" value="LRR_R13L1-DRL21"/>
</dbReference>
<dbReference type="Proteomes" id="UP001603857">
    <property type="component" value="Unassembled WGS sequence"/>
</dbReference>
<dbReference type="GO" id="GO:0005524">
    <property type="term" value="F:ATP binding"/>
    <property type="evidence" value="ECO:0007669"/>
    <property type="project" value="UniProtKB-KW"/>
</dbReference>
<dbReference type="InterPro" id="IPR032675">
    <property type="entry name" value="LRR_dom_sf"/>
</dbReference>
<evidence type="ECO:0000256" key="1">
    <source>
        <dbReference type="ARBA" id="ARBA00022614"/>
    </source>
</evidence>
<evidence type="ECO:0000256" key="4">
    <source>
        <dbReference type="ARBA" id="ARBA00022821"/>
    </source>
</evidence>
<dbReference type="PANTHER" id="PTHR36766">
    <property type="entry name" value="PLANT BROAD-SPECTRUM MILDEW RESISTANCE PROTEIN RPW8"/>
    <property type="match status" value="1"/>
</dbReference>
<comment type="caution">
    <text evidence="11">The sequence shown here is derived from an EMBL/GenBank/DDBJ whole genome shotgun (WGS) entry which is preliminary data.</text>
</comment>
<keyword evidence="3" id="KW-0547">Nucleotide-binding</keyword>
<dbReference type="FunFam" id="1.10.10.10:FF:000322">
    <property type="entry name" value="Probable disease resistance protein At1g63360"/>
    <property type="match status" value="1"/>
</dbReference>
<dbReference type="InterPro" id="IPR042197">
    <property type="entry name" value="Apaf_helical"/>
</dbReference>
<keyword evidence="4" id="KW-0611">Plant defense</keyword>
<dbReference type="Gene3D" id="1.20.5.4130">
    <property type="match status" value="1"/>
</dbReference>
<accession>A0ABD1NL23</accession>
<dbReference type="InterPro" id="IPR041118">
    <property type="entry name" value="Rx_N"/>
</dbReference>
<dbReference type="CDD" id="cd14798">
    <property type="entry name" value="RX-CC_like"/>
    <property type="match status" value="1"/>
</dbReference>
<dbReference type="Gene3D" id="3.80.10.10">
    <property type="entry name" value="Ribonuclease Inhibitor"/>
    <property type="match status" value="4"/>
</dbReference>
<dbReference type="EMBL" id="JBGMDY010000001">
    <property type="protein sequence ID" value="KAL2348836.1"/>
    <property type="molecule type" value="Genomic_DNA"/>
</dbReference>
<feature type="domain" description="R13L1/DRL21-like LRR repeat region" evidence="10">
    <location>
        <begin position="667"/>
        <end position="794"/>
    </location>
</feature>
<dbReference type="InterPro" id="IPR027417">
    <property type="entry name" value="P-loop_NTPase"/>
</dbReference>
<dbReference type="InterPro" id="IPR058922">
    <property type="entry name" value="WHD_DRP"/>
</dbReference>
<dbReference type="SUPFAM" id="SSF52047">
    <property type="entry name" value="RNI-like"/>
    <property type="match status" value="1"/>
</dbReference>
<dbReference type="AlphaFoldDB" id="A0ABD1NL23"/>
<name>A0ABD1NL23_9FABA</name>
<dbReference type="GO" id="GO:0051707">
    <property type="term" value="P:response to other organism"/>
    <property type="evidence" value="ECO:0007669"/>
    <property type="project" value="UniProtKB-ARBA"/>
</dbReference>
<dbReference type="Gene3D" id="3.40.50.300">
    <property type="entry name" value="P-loop containing nucleotide triphosphate hydrolases"/>
    <property type="match status" value="1"/>
</dbReference>
<dbReference type="GO" id="GO:0006952">
    <property type="term" value="P:defense response"/>
    <property type="evidence" value="ECO:0007669"/>
    <property type="project" value="UniProtKB-KW"/>
</dbReference>
<evidence type="ECO:0000259" key="6">
    <source>
        <dbReference type="Pfam" id="PF00931"/>
    </source>
</evidence>
<keyword evidence="2" id="KW-0677">Repeat</keyword>
<evidence type="ECO:0000259" key="7">
    <source>
        <dbReference type="Pfam" id="PF18052"/>
    </source>
</evidence>
<dbReference type="Gene3D" id="1.10.10.10">
    <property type="entry name" value="Winged helix-like DNA-binding domain superfamily/Winged helix DNA-binding domain"/>
    <property type="match status" value="1"/>
</dbReference>
<evidence type="ECO:0000259" key="9">
    <source>
        <dbReference type="Pfam" id="PF23598"/>
    </source>
</evidence>
<feature type="domain" description="Disease resistance protein winged helix" evidence="8">
    <location>
        <begin position="421"/>
        <end position="492"/>
    </location>
</feature>
<dbReference type="Pfam" id="PF18052">
    <property type="entry name" value="Rx_N"/>
    <property type="match status" value="1"/>
</dbReference>
<gene>
    <name evidence="11" type="ORF">Fmac_002836</name>
</gene>
<dbReference type="InterPro" id="IPR055414">
    <property type="entry name" value="LRR_R13L4/SHOC2-like"/>
</dbReference>
<evidence type="ECO:0000256" key="5">
    <source>
        <dbReference type="ARBA" id="ARBA00022840"/>
    </source>
</evidence>
<dbReference type="SUPFAM" id="SSF52058">
    <property type="entry name" value="L domain-like"/>
    <property type="match status" value="1"/>
</dbReference>
<feature type="domain" description="Disease resistance N-terminal" evidence="7">
    <location>
        <begin position="6"/>
        <end position="87"/>
    </location>
</feature>
<sequence length="1129" mass="129825">MAEALLEIVIGNLVSFIQEELATYWGVDQQIQQLSSNLTTIHAVLKDAEKKQITTEAVKDWLQKLTNAAYVLDDILDRCSLHSKNSCLSRVHPKDILFRRDIGKMMKDITHKFHAIHEERIRFELRVDVTERQGEDDDAWRQTSSDITEPSIYGRDQDREQIVEFLLGHASNNQDLSIYAIVGMGGLGKTALAKQVFNDGRVSKHFDLTIWVYVSNDFNIKKILQSITESITVQNPNLSTLEAMRKKVNEVLQCKRYILVLDDVWNEDPEEWKKLKGVLQCARGTILVTTRLEQVASIMEPCHVHHLMELSDVDSWSLFKHHAFRHTREERKELVQIGEDIVRKCVGSPLAIKTLGSLLRGETEVQQWQNIKESEIWYIQEKSSLNKRSLTSEENSIMRALKLSYVYLDLSLRRCFSFCVIFPKGFEIVIEELIHLWMANGFIKSERNLEVEDVGYMVWKKLYDRSFFHEAKEDKFGITTTFKMHDLFHELAQSVVGEECVAYMQRRTHLSDKVHHLHLLICNESVNKTSLKKVESLHTFLDVNSILFTEKFGFLPPNSCLRALRTSSSQLSSLKDLIHLRYLNLSSSWVTCLPNSICSLRKLQILKLEDCNNLYWLPKNLTQLQDLRHLVINRCYSIMAMPPNIGKLSHLRTLSSFIVGSQPENGLAQLHGLKLGGKLHIKGLENVQNERDAKQANLISMKGLNHLFLSWDDSLSSKVSNVNVERVLEALEPPSTLKSFGMKEYKGKQLPSWIRNPSVLKHLVEVILYYCKNCEQLPPLGKLPHLKRLFVSEMNDLKHIDSELYDGIEEMAFPSLEKFTARNLPNLERMLRDERVEMLPRLSQLSIGGCPNLKLPSLPYVENLEARGIQDAASFTEEVVGNMPYLKILRIKYFYKLNVLPDQLSKLGALQELTIEQCDELESFPDHVLQGLNSLRTLKIFSCKKLKSISEGVGHLTGLEIFQVWLCPELVTLPRNMTQLTALREVTITGTLPEGLQWIPSLQRLDLVACSSLPDWLGDMVRLRELHIFECMELRSLPSSFQRLTNLDKLNIINCPMLVNRCKTGTGQDWQYISHIPQVQVGALQAKKSSTFCERIRFFWTVCNTIGIRSAIALWLQDHEEDEFYRMVG</sequence>
<dbReference type="InterPro" id="IPR002182">
    <property type="entry name" value="NB-ARC"/>
</dbReference>
<evidence type="ECO:0000313" key="12">
    <source>
        <dbReference type="Proteomes" id="UP001603857"/>
    </source>
</evidence>
<dbReference type="Gene3D" id="1.10.8.430">
    <property type="entry name" value="Helical domain of apoptotic protease-activating factors"/>
    <property type="match status" value="1"/>
</dbReference>